<dbReference type="CDD" id="cd00552">
    <property type="entry name" value="RaiA"/>
    <property type="match status" value="1"/>
</dbReference>
<dbReference type="PANTHER" id="PTHR33231:SF1">
    <property type="entry name" value="30S RIBOSOMAL PROTEIN"/>
    <property type="match status" value="1"/>
</dbReference>
<evidence type="ECO:0000256" key="4">
    <source>
        <dbReference type="ARBA" id="ARBA00041148"/>
    </source>
</evidence>
<protein>
    <recommendedName>
        <fullName evidence="4">Ribosome hibernation promoting factor</fullName>
    </recommendedName>
    <alternativeName>
        <fullName evidence="5">Hibernation factor HPF</fullName>
    </alternativeName>
</protein>
<dbReference type="Gene3D" id="3.30.160.100">
    <property type="entry name" value="Ribosome hibernation promotion factor-like"/>
    <property type="match status" value="1"/>
</dbReference>
<dbReference type="InterPro" id="IPR050574">
    <property type="entry name" value="HPF/YfiA_ribosome-assoc"/>
</dbReference>
<evidence type="ECO:0000256" key="1">
    <source>
        <dbReference type="ARBA" id="ARBA00022845"/>
    </source>
</evidence>
<dbReference type="InterPro" id="IPR036567">
    <property type="entry name" value="RHF-like"/>
</dbReference>
<sequence>MRIDISGHQMDVTPALRDYVNDKFARVNRHYDHHAEARVILSVDKLDQRAEATVGTAGKTVHADAVAPDMYAAIDMLADKLDRLLLKQKEKMTDHHRGESAARSDSFG</sequence>
<dbReference type="Proteomes" id="UP000623419">
    <property type="component" value="Unassembled WGS sequence"/>
</dbReference>
<comment type="caution">
    <text evidence="6">The sequence shown here is derived from an EMBL/GenBank/DDBJ whole genome shotgun (WGS) entry which is preliminary data.</text>
</comment>
<dbReference type="RefSeq" id="WP_188664869.1">
    <property type="nucleotide sequence ID" value="NZ_BMKC01000003.1"/>
</dbReference>
<keyword evidence="7" id="KW-1185">Reference proteome</keyword>
<accession>A0ABQ1HPR9</accession>
<organism evidence="6 7">
    <name type="scientific">Arenimonas soli</name>
    <dbReference type="NCBI Taxonomy" id="2269504"/>
    <lineage>
        <taxon>Bacteria</taxon>
        <taxon>Pseudomonadati</taxon>
        <taxon>Pseudomonadota</taxon>
        <taxon>Gammaproteobacteria</taxon>
        <taxon>Lysobacterales</taxon>
        <taxon>Lysobacteraceae</taxon>
        <taxon>Arenimonas</taxon>
    </lineage>
</organism>
<dbReference type="PANTHER" id="PTHR33231">
    <property type="entry name" value="30S RIBOSOMAL PROTEIN"/>
    <property type="match status" value="1"/>
</dbReference>
<name>A0ABQ1HPR9_9GAMM</name>
<evidence type="ECO:0000256" key="3">
    <source>
        <dbReference type="ARBA" id="ARBA00038695"/>
    </source>
</evidence>
<dbReference type="SUPFAM" id="SSF69754">
    <property type="entry name" value="Ribosome binding protein Y (YfiA homologue)"/>
    <property type="match status" value="1"/>
</dbReference>
<dbReference type="NCBIfam" id="TIGR00741">
    <property type="entry name" value="yfiA"/>
    <property type="match status" value="1"/>
</dbReference>
<evidence type="ECO:0000313" key="7">
    <source>
        <dbReference type="Proteomes" id="UP000623419"/>
    </source>
</evidence>
<gene>
    <name evidence="6" type="ORF">GCM10011521_25050</name>
</gene>
<evidence type="ECO:0000256" key="2">
    <source>
        <dbReference type="ARBA" id="ARBA00038434"/>
    </source>
</evidence>
<dbReference type="EMBL" id="BMKC01000003">
    <property type="protein sequence ID" value="GGA85562.1"/>
    <property type="molecule type" value="Genomic_DNA"/>
</dbReference>
<comment type="similarity">
    <text evidence="2">Belongs to the HPF/YfiA ribosome-associated protein family. Short HPF subfamily.</text>
</comment>
<dbReference type="InterPro" id="IPR003489">
    <property type="entry name" value="RHF/RaiA"/>
</dbReference>
<evidence type="ECO:0000256" key="5">
    <source>
        <dbReference type="ARBA" id="ARBA00041319"/>
    </source>
</evidence>
<evidence type="ECO:0000313" key="6">
    <source>
        <dbReference type="EMBL" id="GGA85562.1"/>
    </source>
</evidence>
<dbReference type="Pfam" id="PF02482">
    <property type="entry name" value="Ribosomal_S30AE"/>
    <property type="match status" value="1"/>
</dbReference>
<comment type="subunit">
    <text evidence="3">Associates exclusively with 100S ribosomes, which are dimers of 70S ribosomes.</text>
</comment>
<reference evidence="7" key="1">
    <citation type="journal article" date="2019" name="Int. J. Syst. Evol. Microbiol.">
        <title>The Global Catalogue of Microorganisms (GCM) 10K type strain sequencing project: providing services to taxonomists for standard genome sequencing and annotation.</title>
        <authorList>
            <consortium name="The Broad Institute Genomics Platform"/>
            <consortium name="The Broad Institute Genome Sequencing Center for Infectious Disease"/>
            <person name="Wu L."/>
            <person name="Ma J."/>
        </authorList>
    </citation>
    <scope>NUCLEOTIDE SEQUENCE [LARGE SCALE GENOMIC DNA]</scope>
    <source>
        <strain evidence="7">CGMCC 1.15905</strain>
    </source>
</reference>
<proteinExistence type="inferred from homology"/>
<keyword evidence="1" id="KW-0810">Translation regulation</keyword>